<comment type="catalytic activity">
    <reaction evidence="8">
        <text>L-seryl-[protein] + ATP = O-phospho-L-seryl-[protein] + ADP + H(+)</text>
        <dbReference type="Rhea" id="RHEA:17989"/>
        <dbReference type="Rhea" id="RHEA-COMP:9863"/>
        <dbReference type="Rhea" id="RHEA-COMP:11604"/>
        <dbReference type="ChEBI" id="CHEBI:15378"/>
        <dbReference type="ChEBI" id="CHEBI:29999"/>
        <dbReference type="ChEBI" id="CHEBI:30616"/>
        <dbReference type="ChEBI" id="CHEBI:83421"/>
        <dbReference type="ChEBI" id="CHEBI:456216"/>
        <dbReference type="EC" id="2.7.11.1"/>
    </reaction>
</comment>
<dbReference type="SUPFAM" id="SSF158472">
    <property type="entry name" value="HAMP domain-like"/>
    <property type="match status" value="1"/>
</dbReference>
<comment type="catalytic activity">
    <reaction evidence="7">
        <text>L-threonyl-[protein] + ATP = O-phospho-L-threonyl-[protein] + ADP + H(+)</text>
        <dbReference type="Rhea" id="RHEA:46608"/>
        <dbReference type="Rhea" id="RHEA-COMP:11060"/>
        <dbReference type="Rhea" id="RHEA-COMP:11605"/>
        <dbReference type="ChEBI" id="CHEBI:15378"/>
        <dbReference type="ChEBI" id="CHEBI:30013"/>
        <dbReference type="ChEBI" id="CHEBI:30616"/>
        <dbReference type="ChEBI" id="CHEBI:61977"/>
        <dbReference type="ChEBI" id="CHEBI:456216"/>
        <dbReference type="EC" id="2.7.11.1"/>
    </reaction>
</comment>
<dbReference type="PANTHER" id="PTHR43289:SF6">
    <property type="entry name" value="SERINE_THREONINE-PROTEIN KINASE NEKL-3"/>
    <property type="match status" value="1"/>
</dbReference>
<dbReference type="EMBL" id="JABBFW010000011">
    <property type="protein sequence ID" value="NML16526.1"/>
    <property type="molecule type" value="Genomic_DNA"/>
</dbReference>
<keyword evidence="11" id="KW-0472">Membrane</keyword>
<protein>
    <recommendedName>
        <fullName evidence="1">non-specific serine/threonine protein kinase</fullName>
        <ecNumber evidence="1">2.7.11.1</ecNumber>
    </recommendedName>
</protein>
<keyword evidence="2" id="KW-0723">Serine/threonine-protein kinase</keyword>
<feature type="transmembrane region" description="Helical" evidence="11">
    <location>
        <begin position="524"/>
        <end position="546"/>
    </location>
</feature>
<dbReference type="AlphaFoldDB" id="A0A848FC61"/>
<sequence>MAQQDGPTAPTPPPGANALAATRPPQPAADDDATRIAPAAALEPTGAGATLTPAPGPLHDVGATLPGRAPAGDPEVRQVGRYEILERLGRGGMATVFRAHDPGIGRDVAVKFLHASLSENAEVRARFLREARAAGRLSHPNIVIVYDVGEIEGRPYMAMELLAGQPLNELMDKGEPLPVREALVMGIQLALALDYAHAHGIVHRDIKPSNIVRLGGTQTIKVTDFGIAHMDSALDEQRTRVGDILGTPQYMSPEQTQGEKLDGRSDLFSAGIVLYQMLAGQRPFTGDSLVSLALQIAKDDPVPLERLRPDLPPGLSRVVQRCLAKAPEARYQSGRELAEALGRVLSALDEAERRREQPRIVPLRVRWAALMALVVAVVMGLTAAVVTQRQVAAMRSQAIDVGAALARFIAVQNAAPALAEEWATVDVALQEVMKTRDFHGVSVVDRSGVVRASSQPALVDKPYVPPAGEALGRRGEAVLVTRHEAGGEALLGFEAPITFQGKPVGRVALALPEAPLLGVARLSLLWMALLVVVTVAAAGGAMYLLAERLARPIQRVTAALDDIAAGHFEQRIGEERKDEFGLLYAAFDRMAQALQARLGRETPP</sequence>
<evidence type="ECO:0000259" key="12">
    <source>
        <dbReference type="PROSITE" id="PS50011"/>
    </source>
</evidence>
<feature type="region of interest" description="Disordered" evidence="10">
    <location>
        <begin position="1"/>
        <end position="33"/>
    </location>
</feature>
<dbReference type="SMART" id="SM00220">
    <property type="entry name" value="S_TKc"/>
    <property type="match status" value="1"/>
</dbReference>
<proteinExistence type="predicted"/>
<dbReference type="SMART" id="SM00304">
    <property type="entry name" value="HAMP"/>
    <property type="match status" value="1"/>
</dbReference>
<dbReference type="RefSeq" id="WP_169161435.1">
    <property type="nucleotide sequence ID" value="NZ_JABBFW010000011.1"/>
</dbReference>
<dbReference type="Proteomes" id="UP000574067">
    <property type="component" value="Unassembled WGS sequence"/>
</dbReference>
<evidence type="ECO:0000256" key="1">
    <source>
        <dbReference type="ARBA" id="ARBA00012513"/>
    </source>
</evidence>
<feature type="domain" description="Protein kinase" evidence="12">
    <location>
        <begin position="82"/>
        <end position="345"/>
    </location>
</feature>
<dbReference type="InterPro" id="IPR011009">
    <property type="entry name" value="Kinase-like_dom_sf"/>
</dbReference>
<feature type="transmembrane region" description="Helical" evidence="11">
    <location>
        <begin position="367"/>
        <end position="386"/>
    </location>
</feature>
<evidence type="ECO:0000256" key="8">
    <source>
        <dbReference type="ARBA" id="ARBA00048679"/>
    </source>
</evidence>
<feature type="domain" description="HAMP" evidence="13">
    <location>
        <begin position="547"/>
        <end position="599"/>
    </location>
</feature>
<dbReference type="PROSITE" id="PS50011">
    <property type="entry name" value="PROTEIN_KINASE_DOM"/>
    <property type="match status" value="1"/>
</dbReference>
<keyword evidence="15" id="KW-1185">Reference proteome</keyword>
<dbReference type="GO" id="GO:0007165">
    <property type="term" value="P:signal transduction"/>
    <property type="evidence" value="ECO:0007669"/>
    <property type="project" value="InterPro"/>
</dbReference>
<dbReference type="Gene3D" id="3.30.200.20">
    <property type="entry name" value="Phosphorylase Kinase, domain 1"/>
    <property type="match status" value="1"/>
</dbReference>
<keyword evidence="5 14" id="KW-0418">Kinase</keyword>
<organism evidence="14 15">
    <name type="scientific">Azohydromonas caseinilytica</name>
    <dbReference type="NCBI Taxonomy" id="2728836"/>
    <lineage>
        <taxon>Bacteria</taxon>
        <taxon>Pseudomonadati</taxon>
        <taxon>Pseudomonadota</taxon>
        <taxon>Betaproteobacteria</taxon>
        <taxon>Burkholderiales</taxon>
        <taxon>Sphaerotilaceae</taxon>
        <taxon>Azohydromonas</taxon>
    </lineage>
</organism>
<evidence type="ECO:0000256" key="7">
    <source>
        <dbReference type="ARBA" id="ARBA00047899"/>
    </source>
</evidence>
<comment type="caution">
    <text evidence="14">The sequence shown here is derived from an EMBL/GenBank/DDBJ whole genome shotgun (WGS) entry which is preliminary data.</text>
</comment>
<dbReference type="PANTHER" id="PTHR43289">
    <property type="entry name" value="MITOGEN-ACTIVATED PROTEIN KINASE KINASE KINASE 20-RELATED"/>
    <property type="match status" value="1"/>
</dbReference>
<dbReference type="PROSITE" id="PS00107">
    <property type="entry name" value="PROTEIN_KINASE_ATP"/>
    <property type="match status" value="1"/>
</dbReference>
<dbReference type="InterPro" id="IPR000719">
    <property type="entry name" value="Prot_kinase_dom"/>
</dbReference>
<dbReference type="SUPFAM" id="SSF56112">
    <property type="entry name" value="Protein kinase-like (PK-like)"/>
    <property type="match status" value="1"/>
</dbReference>
<dbReference type="GO" id="GO:0016020">
    <property type="term" value="C:membrane"/>
    <property type="evidence" value="ECO:0007669"/>
    <property type="project" value="InterPro"/>
</dbReference>
<dbReference type="InterPro" id="IPR003660">
    <property type="entry name" value="HAMP_dom"/>
</dbReference>
<dbReference type="SUPFAM" id="SSF103190">
    <property type="entry name" value="Sensory domain-like"/>
    <property type="match status" value="1"/>
</dbReference>
<evidence type="ECO:0000256" key="5">
    <source>
        <dbReference type="ARBA" id="ARBA00022777"/>
    </source>
</evidence>
<evidence type="ECO:0000313" key="15">
    <source>
        <dbReference type="Proteomes" id="UP000574067"/>
    </source>
</evidence>
<reference evidence="14 15" key="1">
    <citation type="submission" date="2020-04" db="EMBL/GenBank/DDBJ databases">
        <title>Azohydromonas sp. isolated from soil.</title>
        <authorList>
            <person name="Dahal R.H."/>
        </authorList>
    </citation>
    <scope>NUCLEOTIDE SEQUENCE [LARGE SCALE GENOMIC DNA]</scope>
    <source>
        <strain evidence="14 15">G-1-1-14</strain>
    </source>
</reference>
<dbReference type="CDD" id="cd14014">
    <property type="entry name" value="STKc_PknB_like"/>
    <property type="match status" value="1"/>
</dbReference>
<evidence type="ECO:0000256" key="10">
    <source>
        <dbReference type="SAM" id="MobiDB-lite"/>
    </source>
</evidence>
<dbReference type="InterPro" id="IPR029151">
    <property type="entry name" value="Sensor-like_sf"/>
</dbReference>
<evidence type="ECO:0000256" key="2">
    <source>
        <dbReference type="ARBA" id="ARBA00022527"/>
    </source>
</evidence>
<evidence type="ECO:0000256" key="9">
    <source>
        <dbReference type="PROSITE-ProRule" id="PRU10141"/>
    </source>
</evidence>
<evidence type="ECO:0000256" key="3">
    <source>
        <dbReference type="ARBA" id="ARBA00022679"/>
    </source>
</evidence>
<dbReference type="Pfam" id="PF00069">
    <property type="entry name" value="Pkinase"/>
    <property type="match status" value="1"/>
</dbReference>
<dbReference type="PROSITE" id="PS50885">
    <property type="entry name" value="HAMP"/>
    <property type="match status" value="1"/>
</dbReference>
<evidence type="ECO:0000313" key="14">
    <source>
        <dbReference type="EMBL" id="NML16526.1"/>
    </source>
</evidence>
<dbReference type="CDD" id="cd06225">
    <property type="entry name" value="HAMP"/>
    <property type="match status" value="1"/>
</dbReference>
<keyword evidence="6 9" id="KW-0067">ATP-binding</keyword>
<keyword evidence="11" id="KW-0812">Transmembrane</keyword>
<keyword evidence="3" id="KW-0808">Transferase</keyword>
<feature type="binding site" evidence="9">
    <location>
        <position position="111"/>
    </location>
    <ligand>
        <name>ATP</name>
        <dbReference type="ChEBI" id="CHEBI:30616"/>
    </ligand>
</feature>
<dbReference type="Gene3D" id="1.10.510.10">
    <property type="entry name" value="Transferase(Phosphotransferase) domain 1"/>
    <property type="match status" value="1"/>
</dbReference>
<dbReference type="Gene3D" id="6.10.340.10">
    <property type="match status" value="1"/>
</dbReference>
<name>A0A848FC61_9BURK</name>
<gene>
    <name evidence="14" type="ORF">HHL10_16200</name>
</gene>
<accession>A0A848FC61</accession>
<dbReference type="FunFam" id="3.30.200.20:FF:000035">
    <property type="entry name" value="Serine/threonine protein kinase Stk1"/>
    <property type="match status" value="1"/>
</dbReference>
<dbReference type="InterPro" id="IPR017441">
    <property type="entry name" value="Protein_kinase_ATP_BS"/>
</dbReference>
<keyword evidence="4 9" id="KW-0547">Nucleotide-binding</keyword>
<evidence type="ECO:0000256" key="6">
    <source>
        <dbReference type="ARBA" id="ARBA00022840"/>
    </source>
</evidence>
<dbReference type="Pfam" id="PF00672">
    <property type="entry name" value="HAMP"/>
    <property type="match status" value="1"/>
</dbReference>
<dbReference type="EC" id="2.7.11.1" evidence="1"/>
<dbReference type="FunFam" id="1.10.510.10:FF:000021">
    <property type="entry name" value="Serine/threonine protein kinase"/>
    <property type="match status" value="1"/>
</dbReference>
<dbReference type="GO" id="GO:0004674">
    <property type="term" value="F:protein serine/threonine kinase activity"/>
    <property type="evidence" value="ECO:0007669"/>
    <property type="project" value="UniProtKB-KW"/>
</dbReference>
<feature type="region of interest" description="Disordered" evidence="10">
    <location>
        <begin position="46"/>
        <end position="75"/>
    </location>
</feature>
<keyword evidence="11" id="KW-1133">Transmembrane helix</keyword>
<evidence type="ECO:0000259" key="13">
    <source>
        <dbReference type="PROSITE" id="PS50885"/>
    </source>
</evidence>
<dbReference type="GO" id="GO:0005524">
    <property type="term" value="F:ATP binding"/>
    <property type="evidence" value="ECO:0007669"/>
    <property type="project" value="UniProtKB-UniRule"/>
</dbReference>
<evidence type="ECO:0000256" key="4">
    <source>
        <dbReference type="ARBA" id="ARBA00022741"/>
    </source>
</evidence>
<evidence type="ECO:0000256" key="11">
    <source>
        <dbReference type="SAM" id="Phobius"/>
    </source>
</evidence>